<gene>
    <name evidence="2" type="ORF">BZL29_5810</name>
</gene>
<dbReference type="PANTHER" id="PTHR43767:SF1">
    <property type="entry name" value="NONRIBOSOMAL PEPTIDE SYNTHASE PES1 (EUROFUNG)-RELATED"/>
    <property type="match status" value="1"/>
</dbReference>
<dbReference type="EMBL" id="MVBN01000006">
    <property type="protein sequence ID" value="OOK71511.1"/>
    <property type="molecule type" value="Genomic_DNA"/>
</dbReference>
<dbReference type="Proteomes" id="UP000188532">
    <property type="component" value="Unassembled WGS sequence"/>
</dbReference>
<dbReference type="SUPFAM" id="SSF56801">
    <property type="entry name" value="Acetyl-CoA synthetase-like"/>
    <property type="match status" value="1"/>
</dbReference>
<evidence type="ECO:0000313" key="2">
    <source>
        <dbReference type="EMBL" id="OOK71511.1"/>
    </source>
</evidence>
<dbReference type="AlphaFoldDB" id="A0A1V3WZ14"/>
<proteinExistence type="predicted"/>
<evidence type="ECO:0000259" key="1">
    <source>
        <dbReference type="Pfam" id="PF00501"/>
    </source>
</evidence>
<dbReference type="InterPro" id="IPR000873">
    <property type="entry name" value="AMP-dep_synth/lig_dom"/>
</dbReference>
<dbReference type="InterPro" id="IPR050237">
    <property type="entry name" value="ATP-dep_AMP-bd_enzyme"/>
</dbReference>
<accession>A0A1V3WZ14</accession>
<name>A0A1V3WZ14_MYCKA</name>
<dbReference type="Gene3D" id="3.40.50.980">
    <property type="match status" value="1"/>
</dbReference>
<protein>
    <submittedName>
        <fullName evidence="2">AMP-binding enzyme family protein</fullName>
    </submittedName>
</protein>
<dbReference type="PANTHER" id="PTHR43767">
    <property type="entry name" value="LONG-CHAIN-FATTY-ACID--COA LIGASE"/>
    <property type="match status" value="1"/>
</dbReference>
<feature type="domain" description="AMP-dependent synthetase/ligase" evidence="1">
    <location>
        <begin position="25"/>
        <end position="96"/>
    </location>
</feature>
<evidence type="ECO:0000313" key="3">
    <source>
        <dbReference type="Proteomes" id="UP000188532"/>
    </source>
</evidence>
<organism evidence="2 3">
    <name type="scientific">Mycobacterium kansasii</name>
    <dbReference type="NCBI Taxonomy" id="1768"/>
    <lineage>
        <taxon>Bacteria</taxon>
        <taxon>Bacillati</taxon>
        <taxon>Actinomycetota</taxon>
        <taxon>Actinomycetes</taxon>
        <taxon>Mycobacteriales</taxon>
        <taxon>Mycobacteriaceae</taxon>
        <taxon>Mycobacterium</taxon>
    </lineage>
</organism>
<reference evidence="2 3" key="1">
    <citation type="submission" date="2017-02" db="EMBL/GenBank/DDBJ databases">
        <title>Complete genome sequences of Mycobacterium kansasii strains isolated from rhesus macaques.</title>
        <authorList>
            <person name="Panda A."/>
            <person name="Nagaraj S."/>
            <person name="Zhao X."/>
            <person name="Tettelin H."/>
            <person name="Detolla L.J."/>
        </authorList>
    </citation>
    <scope>NUCLEOTIDE SEQUENCE [LARGE SCALE GENOMIC DNA]</scope>
    <source>
        <strain evidence="2 3">11-3469</strain>
    </source>
</reference>
<comment type="caution">
    <text evidence="2">The sequence shown here is derived from an EMBL/GenBank/DDBJ whole genome shotgun (WGS) entry which is preliminary data.</text>
</comment>
<dbReference type="Pfam" id="PF00501">
    <property type="entry name" value="AMP-binding"/>
    <property type="match status" value="1"/>
</dbReference>
<sequence length="140" mass="15008">MAQQFAADGSTESSSPRIADLVTVAATRRPEAVALVVTADRVAISYRDVIRLADDLAGQLTRAGLLPGDRVALRSGSNAEFVVTLLAASRADLVVVRWIRRCPSATSAPAPRPPERAWCWWTAAAPTTGKIRRSGGGRWR</sequence>